<evidence type="ECO:0000313" key="6">
    <source>
        <dbReference type="EMBL" id="SPL61350.1"/>
    </source>
</evidence>
<organism evidence="6 7">
    <name type="scientific">Ochrobactrum soli</name>
    <dbReference type="NCBI Taxonomy" id="2448455"/>
    <lineage>
        <taxon>Bacteria</taxon>
        <taxon>Pseudomonadati</taxon>
        <taxon>Pseudomonadota</taxon>
        <taxon>Alphaproteobacteria</taxon>
        <taxon>Hyphomicrobiales</taxon>
        <taxon>Brucellaceae</taxon>
        <taxon>Brucella/Ochrobactrum group</taxon>
        <taxon>Ochrobactrum</taxon>
    </lineage>
</organism>
<dbReference type="PROSITE" id="PS50949">
    <property type="entry name" value="HTH_GNTR"/>
    <property type="match status" value="1"/>
</dbReference>
<dbReference type="Gene3D" id="1.20.120.530">
    <property type="entry name" value="GntR ligand-binding domain-like"/>
    <property type="match status" value="1"/>
</dbReference>
<evidence type="ECO:0000256" key="1">
    <source>
        <dbReference type="ARBA" id="ARBA00023015"/>
    </source>
</evidence>
<dbReference type="InterPro" id="IPR008920">
    <property type="entry name" value="TF_FadR/GntR_C"/>
</dbReference>
<sequence>MHSKPRSSLGARVTDRLRRAIIDGELELGDALSEDKLATALGVSRSPVKEAFAILEQQGLIDVQPQRGTFVFLPTHEDTVNLCEFRKTIEVEAVRLAMVRRRDETLNAMRIAAKDMVEACEAGDVLRSARADDHFHDAALENCGNPYLVNAYHLVASKVAALRSHRSSLPTRKFSSAEHLVIVDLLENNQIAEALQQLSAHIMMMAERYGIDNEPVRALGTRAARGARLDHIGPLPD</sequence>
<proteinExistence type="predicted"/>
<dbReference type="EMBL" id="OOFM01000001">
    <property type="protein sequence ID" value="SPL61350.1"/>
    <property type="molecule type" value="Genomic_DNA"/>
</dbReference>
<keyword evidence="8" id="KW-1185">Reference proteome</keyword>
<dbReference type="Pfam" id="PF00392">
    <property type="entry name" value="GntR"/>
    <property type="match status" value="1"/>
</dbReference>
<dbReference type="SUPFAM" id="SSF48008">
    <property type="entry name" value="GntR ligand-binding domain-like"/>
    <property type="match status" value="1"/>
</dbReference>
<evidence type="ECO:0000256" key="2">
    <source>
        <dbReference type="ARBA" id="ARBA00023125"/>
    </source>
</evidence>
<keyword evidence="3" id="KW-0804">Transcription</keyword>
<dbReference type="InterPro" id="IPR000524">
    <property type="entry name" value="Tscrpt_reg_HTH_GntR"/>
</dbReference>
<dbReference type="CDD" id="cd07377">
    <property type="entry name" value="WHTH_GntR"/>
    <property type="match status" value="1"/>
</dbReference>
<dbReference type="Proteomes" id="UP000246073">
    <property type="component" value="Unassembled WGS sequence"/>
</dbReference>
<dbReference type="PRINTS" id="PR00035">
    <property type="entry name" value="HTHGNTR"/>
</dbReference>
<dbReference type="Pfam" id="PF07729">
    <property type="entry name" value="FCD"/>
    <property type="match status" value="1"/>
</dbReference>
<reference evidence="6" key="1">
    <citation type="submission" date="2017-12" db="EMBL/GenBank/DDBJ databases">
        <authorList>
            <person name="Hurst M.R.H."/>
        </authorList>
    </citation>
    <scope>NUCLEOTIDE SEQUENCE [LARGE SCALE GENOMIC DNA]</scope>
    <source>
        <strain evidence="6">FI11154</strain>
    </source>
</reference>
<dbReference type="EMBL" id="JABFCY010000006">
    <property type="protein sequence ID" value="NNU60802.1"/>
    <property type="molecule type" value="Genomic_DNA"/>
</dbReference>
<keyword evidence="1" id="KW-0805">Transcription regulation</keyword>
<dbReference type="Proteomes" id="UP000574931">
    <property type="component" value="Unassembled WGS sequence"/>
</dbReference>
<dbReference type="InterPro" id="IPR036388">
    <property type="entry name" value="WH-like_DNA-bd_sf"/>
</dbReference>
<dbReference type="InterPro" id="IPR036390">
    <property type="entry name" value="WH_DNA-bd_sf"/>
</dbReference>
<protein>
    <submittedName>
        <fullName evidence="5">GntR family transcriptional regulator</fullName>
    </submittedName>
    <submittedName>
        <fullName evidence="6">Transcriptional regulator, GntR family</fullName>
    </submittedName>
</protein>
<dbReference type="Gene3D" id="1.10.10.10">
    <property type="entry name" value="Winged helix-like DNA-binding domain superfamily/Winged helix DNA-binding domain"/>
    <property type="match status" value="1"/>
</dbReference>
<evidence type="ECO:0000313" key="5">
    <source>
        <dbReference type="EMBL" id="NNU60802.1"/>
    </source>
</evidence>
<dbReference type="InterPro" id="IPR011711">
    <property type="entry name" value="GntR_C"/>
</dbReference>
<accession>A0A2P9HBY3</accession>
<dbReference type="SMART" id="SM00345">
    <property type="entry name" value="HTH_GNTR"/>
    <property type="match status" value="1"/>
</dbReference>
<dbReference type="SMART" id="SM00895">
    <property type="entry name" value="FCD"/>
    <property type="match status" value="1"/>
</dbReference>
<evidence type="ECO:0000313" key="8">
    <source>
        <dbReference type="Proteomes" id="UP000574931"/>
    </source>
</evidence>
<gene>
    <name evidence="5" type="ORF">HKX02_11090</name>
    <name evidence="6" type="ORF">OHAE_4142</name>
</gene>
<dbReference type="PANTHER" id="PTHR43537">
    <property type="entry name" value="TRANSCRIPTIONAL REGULATOR, GNTR FAMILY"/>
    <property type="match status" value="1"/>
</dbReference>
<keyword evidence="2" id="KW-0238">DNA-binding</keyword>
<dbReference type="GO" id="GO:0003700">
    <property type="term" value="F:DNA-binding transcription factor activity"/>
    <property type="evidence" value="ECO:0007669"/>
    <property type="project" value="InterPro"/>
</dbReference>
<evidence type="ECO:0000256" key="3">
    <source>
        <dbReference type="ARBA" id="ARBA00023163"/>
    </source>
</evidence>
<dbReference type="AlphaFoldDB" id="A0A2P9HBY3"/>
<evidence type="ECO:0000259" key="4">
    <source>
        <dbReference type="PROSITE" id="PS50949"/>
    </source>
</evidence>
<dbReference type="SUPFAM" id="SSF46785">
    <property type="entry name" value="Winged helix' DNA-binding domain"/>
    <property type="match status" value="1"/>
</dbReference>
<name>A0A2P9HBY3_9HYPH</name>
<dbReference type="PANTHER" id="PTHR43537:SF50">
    <property type="entry name" value="TRANSCRIPTIONAL REGULATORY PROTEIN"/>
    <property type="match status" value="1"/>
</dbReference>
<feature type="domain" description="HTH gntR-type" evidence="4">
    <location>
        <begin position="7"/>
        <end position="74"/>
    </location>
</feature>
<reference evidence="5 8" key="3">
    <citation type="submission" date="2020-05" db="EMBL/GenBank/DDBJ databases">
        <title>Draft Genome Sequence of Ochrobactrum soli Isolated from Stable Fly Gut.</title>
        <authorList>
            <person name="Pileggi M.T."/>
            <person name="Vazhakkala L.J."/>
            <person name="Wong C.N."/>
        </authorList>
    </citation>
    <scope>NUCLEOTIDE SEQUENCE [LARGE SCALE GENOMIC DNA]</scope>
    <source>
        <strain evidence="5 8">MTP-C0764</strain>
    </source>
</reference>
<dbReference type="RefSeq" id="WP_109365639.1">
    <property type="nucleotide sequence ID" value="NZ_JABFCY010000006.1"/>
</dbReference>
<reference evidence="7" key="2">
    <citation type="submission" date="2017-12" db="EMBL/GenBank/DDBJ databases">
        <authorList>
            <person name="Diaz M."/>
        </authorList>
    </citation>
    <scope>NUCLEOTIDE SEQUENCE [LARGE SCALE GENOMIC DNA]</scope>
    <source>
        <strain evidence="7">FI11154</strain>
    </source>
</reference>
<dbReference type="GO" id="GO:0003677">
    <property type="term" value="F:DNA binding"/>
    <property type="evidence" value="ECO:0007669"/>
    <property type="project" value="UniProtKB-KW"/>
</dbReference>
<evidence type="ECO:0000313" key="7">
    <source>
        <dbReference type="Proteomes" id="UP000246073"/>
    </source>
</evidence>